<feature type="compositionally biased region" description="Basic and acidic residues" evidence="1">
    <location>
        <begin position="156"/>
        <end position="182"/>
    </location>
</feature>
<feature type="compositionally biased region" description="Low complexity" evidence="1">
    <location>
        <begin position="122"/>
        <end position="133"/>
    </location>
</feature>
<reference evidence="3" key="1">
    <citation type="journal article" date="2017" name="Med. Chem. Commun.">
        <title>Nonomuraea sp. ATCC 55076 harbours the largest actinomycete chromosome to date and the kistamicin biosynthetic gene cluster.</title>
        <authorList>
            <person name="Nazari B."/>
            <person name="Forneris C.C."/>
            <person name="Gibson M.I."/>
            <person name="Moon K."/>
            <person name="Schramma K.R."/>
            <person name="Seyedsayamdost M.R."/>
        </authorList>
    </citation>
    <scope>NUCLEOTIDE SEQUENCE [LARGE SCALE GENOMIC DNA]</scope>
    <source>
        <strain evidence="3">ATCC 55076</strain>
    </source>
</reference>
<evidence type="ECO:0008006" key="4">
    <source>
        <dbReference type="Google" id="ProtNLM"/>
    </source>
</evidence>
<dbReference type="EMBL" id="CP017717">
    <property type="protein sequence ID" value="AQZ61314.1"/>
    <property type="molecule type" value="Genomic_DNA"/>
</dbReference>
<keyword evidence="3" id="KW-1185">Reference proteome</keyword>
<dbReference type="SUPFAM" id="SSF53254">
    <property type="entry name" value="Phosphoglycerate mutase-like"/>
    <property type="match status" value="1"/>
</dbReference>
<gene>
    <name evidence="2" type="ORF">BKM31_07300</name>
</gene>
<dbReference type="InterPro" id="IPR013078">
    <property type="entry name" value="His_Pase_superF_clade-1"/>
</dbReference>
<evidence type="ECO:0000313" key="3">
    <source>
        <dbReference type="Proteomes" id="UP000190797"/>
    </source>
</evidence>
<dbReference type="KEGG" id="noa:BKM31_07300"/>
<organism evidence="2 3">
    <name type="scientific">[Actinomadura] parvosata subsp. kistnae</name>
    <dbReference type="NCBI Taxonomy" id="1909395"/>
    <lineage>
        <taxon>Bacteria</taxon>
        <taxon>Bacillati</taxon>
        <taxon>Actinomycetota</taxon>
        <taxon>Actinomycetes</taxon>
        <taxon>Streptosporangiales</taxon>
        <taxon>Streptosporangiaceae</taxon>
        <taxon>Nonomuraea</taxon>
    </lineage>
</organism>
<dbReference type="STRING" id="1909395.BKM31_07300"/>
<dbReference type="Pfam" id="PF00300">
    <property type="entry name" value="His_Phos_1"/>
    <property type="match status" value="1"/>
</dbReference>
<accession>A0A1U9ZTP5</accession>
<feature type="region of interest" description="Disordered" evidence="1">
    <location>
        <begin position="122"/>
        <end position="212"/>
    </location>
</feature>
<evidence type="ECO:0000256" key="1">
    <source>
        <dbReference type="SAM" id="MobiDB-lite"/>
    </source>
</evidence>
<dbReference type="InterPro" id="IPR029033">
    <property type="entry name" value="His_PPase_superfam"/>
</dbReference>
<proteinExistence type="predicted"/>
<feature type="compositionally biased region" description="Basic and acidic residues" evidence="1">
    <location>
        <begin position="134"/>
        <end position="146"/>
    </location>
</feature>
<feature type="compositionally biased region" description="Polar residues" evidence="1">
    <location>
        <begin position="185"/>
        <end position="203"/>
    </location>
</feature>
<dbReference type="Proteomes" id="UP000190797">
    <property type="component" value="Chromosome"/>
</dbReference>
<evidence type="ECO:0000313" key="2">
    <source>
        <dbReference type="EMBL" id="AQZ61314.1"/>
    </source>
</evidence>
<sequence length="277" mass="29561">MFIRHATTPGMRAACFPADEDADPAALTRAAALRPLVAGRVAWVSPARAAWQTALAMGLQPRVCDALGEADCGRWRGLPYERVAREEPEALARWLSDPHATPHGGESLAALAQRVATWLDTTRAPTPTTQPTAAERHTPAEQHPPPDQHTPGRQRPPFDLRTPAEQHAPAERHTPAEQHPPPDQHTVSGRRTPSEPNTPSSPRRSAELGTPAERAEVGGAWVGGVVVCEVGVIRAAIGHALGLGPVGAARFDLAPLSATELVAAQDGWRVAYVNRKV</sequence>
<protein>
    <recommendedName>
        <fullName evidence="4">Phosphoglycerate mutase</fullName>
    </recommendedName>
</protein>
<name>A0A1U9ZTP5_9ACTN</name>
<dbReference type="Gene3D" id="3.40.50.1240">
    <property type="entry name" value="Phosphoglycerate mutase-like"/>
    <property type="match status" value="1"/>
</dbReference>
<dbReference type="AlphaFoldDB" id="A0A1U9ZTP5"/>